<dbReference type="PANTHER" id="PTHR42789:SF1">
    <property type="entry name" value="D-ISOMER SPECIFIC 2-HYDROXYACID DEHYDROGENASE FAMILY PROTEIN (AFU_ORTHOLOGUE AFUA_6G10090)"/>
    <property type="match status" value="1"/>
</dbReference>
<dbReference type="GO" id="GO:0051287">
    <property type="term" value="F:NAD binding"/>
    <property type="evidence" value="ECO:0007669"/>
    <property type="project" value="InterPro"/>
</dbReference>
<dbReference type="Pfam" id="PF02826">
    <property type="entry name" value="2-Hacid_dh_C"/>
    <property type="match status" value="1"/>
</dbReference>
<comment type="similarity">
    <text evidence="1 4">Belongs to the D-isomer specific 2-hydroxyacid dehydrogenase family.</text>
</comment>
<evidence type="ECO:0008006" key="9">
    <source>
        <dbReference type="Google" id="ProtNLM"/>
    </source>
</evidence>
<dbReference type="Proteomes" id="UP001276659">
    <property type="component" value="Unassembled WGS sequence"/>
</dbReference>
<name>A0AAD9Z378_9LECA</name>
<dbReference type="CDD" id="cd12169">
    <property type="entry name" value="PGDH_like_1"/>
    <property type="match status" value="1"/>
</dbReference>
<dbReference type="SUPFAM" id="SSF51735">
    <property type="entry name" value="NAD(P)-binding Rossmann-fold domains"/>
    <property type="match status" value="1"/>
</dbReference>
<dbReference type="SUPFAM" id="SSF52283">
    <property type="entry name" value="Formate/glycerate dehydrogenase catalytic domain-like"/>
    <property type="match status" value="1"/>
</dbReference>
<dbReference type="PANTHER" id="PTHR42789">
    <property type="entry name" value="D-ISOMER SPECIFIC 2-HYDROXYACID DEHYDROGENASE FAMILY PROTEIN (AFU_ORTHOLOGUE AFUA_6G10090)"/>
    <property type="match status" value="1"/>
</dbReference>
<dbReference type="InterPro" id="IPR050857">
    <property type="entry name" value="D-2-hydroxyacid_DH"/>
</dbReference>
<evidence type="ECO:0000313" key="7">
    <source>
        <dbReference type="EMBL" id="KAK3170750.1"/>
    </source>
</evidence>
<dbReference type="InterPro" id="IPR006140">
    <property type="entry name" value="D-isomer_DH_NAD-bd"/>
</dbReference>
<evidence type="ECO:0000259" key="5">
    <source>
        <dbReference type="Pfam" id="PF00389"/>
    </source>
</evidence>
<evidence type="ECO:0000256" key="4">
    <source>
        <dbReference type="RuleBase" id="RU003719"/>
    </source>
</evidence>
<feature type="domain" description="D-isomer specific 2-hydroxyacid dehydrogenase NAD-binding" evidence="6">
    <location>
        <begin position="135"/>
        <end position="327"/>
    </location>
</feature>
<organism evidence="7 8">
    <name type="scientific">Lepraria neglecta</name>
    <dbReference type="NCBI Taxonomy" id="209136"/>
    <lineage>
        <taxon>Eukaryota</taxon>
        <taxon>Fungi</taxon>
        <taxon>Dikarya</taxon>
        <taxon>Ascomycota</taxon>
        <taxon>Pezizomycotina</taxon>
        <taxon>Lecanoromycetes</taxon>
        <taxon>OSLEUM clade</taxon>
        <taxon>Lecanoromycetidae</taxon>
        <taxon>Lecanorales</taxon>
        <taxon>Lecanorineae</taxon>
        <taxon>Stereocaulaceae</taxon>
        <taxon>Lepraria</taxon>
    </lineage>
</organism>
<protein>
    <recommendedName>
        <fullName evidence="9">Glycerate dehydrogenase</fullName>
    </recommendedName>
</protein>
<dbReference type="EMBL" id="JASNWA010000008">
    <property type="protein sequence ID" value="KAK3170750.1"/>
    <property type="molecule type" value="Genomic_DNA"/>
</dbReference>
<evidence type="ECO:0000313" key="8">
    <source>
        <dbReference type="Proteomes" id="UP001276659"/>
    </source>
</evidence>
<keyword evidence="2 4" id="KW-0560">Oxidoreductase</keyword>
<accession>A0AAD9Z378</accession>
<keyword evidence="3" id="KW-0520">NAD</keyword>
<evidence type="ECO:0000256" key="3">
    <source>
        <dbReference type="ARBA" id="ARBA00023027"/>
    </source>
</evidence>
<dbReference type="Gene3D" id="3.40.50.720">
    <property type="entry name" value="NAD(P)-binding Rossmann-like Domain"/>
    <property type="match status" value="2"/>
</dbReference>
<sequence>MASKPSSQIRIAILDDYQSLSISHISRLLSQPNISIKVFANPNEPVKDRNDHDALISALHPFNVICAMRERTSLRKEVLSKLPNLRLILTTGPRNAAIDLEACKEAGIIVAGTAFSPSNTSVAPMRDNTAQHTWALILALTNNISRDDSAVKSGGWQGDLPLSVNLAGKTFACLGLGRLGTEVAKMAVIAFGMRVQAWSSSLTQEKADAQAQSAGLPPGTFVVAPSKAALFEAADVLSVHYVLSERSRNIVSADELALLRPSAMFVNSSRGPLVDEDALYDVLEKGKIRGAALDVFWSEPLPESGRWRSTKWGRDGRSEVVMTPHTGFVSEQTMENWWLQTAENLDRWLKCEEVLYRF</sequence>
<dbReference type="InterPro" id="IPR006139">
    <property type="entry name" value="D-isomer_2_OHA_DH_cat_dom"/>
</dbReference>
<reference evidence="7" key="1">
    <citation type="submission" date="2022-11" db="EMBL/GenBank/DDBJ databases">
        <title>Chromosomal genome sequence assembly and mating type (MAT) locus characterization of the leprose asexual lichenized fungus Lepraria neglecta (Nyl.) Erichsen.</title>
        <authorList>
            <person name="Allen J.L."/>
            <person name="Pfeffer B."/>
        </authorList>
    </citation>
    <scope>NUCLEOTIDE SEQUENCE</scope>
    <source>
        <strain evidence="7">Allen 5258</strain>
    </source>
</reference>
<comment type="caution">
    <text evidence="7">The sequence shown here is derived from an EMBL/GenBank/DDBJ whole genome shotgun (WGS) entry which is preliminary data.</text>
</comment>
<feature type="domain" description="D-isomer specific 2-hydroxyacid dehydrogenase catalytic" evidence="5">
    <location>
        <begin position="46"/>
        <end position="353"/>
    </location>
</feature>
<keyword evidence="8" id="KW-1185">Reference proteome</keyword>
<dbReference type="PROSITE" id="PS00671">
    <property type="entry name" value="D_2_HYDROXYACID_DH_3"/>
    <property type="match status" value="1"/>
</dbReference>
<gene>
    <name evidence="7" type="ORF">OEA41_002832</name>
</gene>
<dbReference type="InterPro" id="IPR029753">
    <property type="entry name" value="D-isomer_DH_CS"/>
</dbReference>
<evidence type="ECO:0000259" key="6">
    <source>
        <dbReference type="Pfam" id="PF02826"/>
    </source>
</evidence>
<dbReference type="GO" id="GO:0016616">
    <property type="term" value="F:oxidoreductase activity, acting on the CH-OH group of donors, NAD or NADP as acceptor"/>
    <property type="evidence" value="ECO:0007669"/>
    <property type="project" value="InterPro"/>
</dbReference>
<evidence type="ECO:0000256" key="2">
    <source>
        <dbReference type="ARBA" id="ARBA00023002"/>
    </source>
</evidence>
<dbReference type="AlphaFoldDB" id="A0AAD9Z378"/>
<dbReference type="Pfam" id="PF00389">
    <property type="entry name" value="2-Hacid_dh"/>
    <property type="match status" value="1"/>
</dbReference>
<dbReference type="InterPro" id="IPR036291">
    <property type="entry name" value="NAD(P)-bd_dom_sf"/>
</dbReference>
<proteinExistence type="inferred from homology"/>
<evidence type="ECO:0000256" key="1">
    <source>
        <dbReference type="ARBA" id="ARBA00005854"/>
    </source>
</evidence>